<dbReference type="AlphaFoldDB" id="A0A2G8KP94"/>
<name>A0A2G8KP94_STIJA</name>
<gene>
    <name evidence="2" type="ORF">BSL78_13355</name>
</gene>
<dbReference type="GO" id="GO:0003964">
    <property type="term" value="F:RNA-directed DNA polymerase activity"/>
    <property type="evidence" value="ECO:0007669"/>
    <property type="project" value="UniProtKB-KW"/>
</dbReference>
<dbReference type="PANTHER" id="PTHR46670:SF3">
    <property type="entry name" value="ENDONUCLEASE_EXONUCLEASE_PHOSPHATASE DOMAIN-CONTAINING PROTEIN"/>
    <property type="match status" value="1"/>
</dbReference>
<dbReference type="Gene3D" id="3.60.10.10">
    <property type="entry name" value="Endonuclease/exonuclease/phosphatase"/>
    <property type="match status" value="1"/>
</dbReference>
<keyword evidence="2" id="KW-0548">Nucleotidyltransferase</keyword>
<dbReference type="PANTHER" id="PTHR46670">
    <property type="entry name" value="ENDO/EXONUCLEASE/PHOSPHATASE DOMAIN-CONTAINING PROTEIN"/>
    <property type="match status" value="1"/>
</dbReference>
<accession>A0A2G8KP94</accession>
<reference evidence="2 3" key="1">
    <citation type="journal article" date="2017" name="PLoS Biol.">
        <title>The sea cucumber genome provides insights into morphological evolution and visceral regeneration.</title>
        <authorList>
            <person name="Zhang X."/>
            <person name="Sun L."/>
            <person name="Yuan J."/>
            <person name="Sun Y."/>
            <person name="Gao Y."/>
            <person name="Zhang L."/>
            <person name="Li S."/>
            <person name="Dai H."/>
            <person name="Hamel J.F."/>
            <person name="Liu C."/>
            <person name="Yu Y."/>
            <person name="Liu S."/>
            <person name="Lin W."/>
            <person name="Guo K."/>
            <person name="Jin S."/>
            <person name="Xu P."/>
            <person name="Storey K.B."/>
            <person name="Huan P."/>
            <person name="Zhang T."/>
            <person name="Zhou Y."/>
            <person name="Zhang J."/>
            <person name="Lin C."/>
            <person name="Li X."/>
            <person name="Xing L."/>
            <person name="Huo D."/>
            <person name="Sun M."/>
            <person name="Wang L."/>
            <person name="Mercier A."/>
            <person name="Li F."/>
            <person name="Yang H."/>
            <person name="Xiang J."/>
        </authorList>
    </citation>
    <scope>NUCLEOTIDE SEQUENCE [LARGE SCALE GENOMIC DNA]</scope>
    <source>
        <strain evidence="2">Shaxun</strain>
        <tissue evidence="2">Muscle</tissue>
    </source>
</reference>
<dbReference type="InterPro" id="IPR036691">
    <property type="entry name" value="Endo/exonu/phosph_ase_sf"/>
</dbReference>
<feature type="domain" description="Endonuclease/exonuclease/phosphatase" evidence="1">
    <location>
        <begin position="144"/>
        <end position="334"/>
    </location>
</feature>
<sequence length="355" mass="39750">MPNVKPNLHSYSRQELIDLRTIPRSIPLSHETIDRIITNGITATNRFKNRRTKRGTKGVKRWRIPVIITSPNYELSCGPGSNTDNLIAIDCTKAPKPIQTVVGNRDHTRSYQQQQNRGIENQNLLTVKRISSFHRNRKLSFSLWNARSINNKIAALCSSIVENDTDIFAVTETWIGEHRQCAVSEFKASLSGYNVYQRPRANRKGGGVALIIRSDYKVKKMNSGLFKSFEHVDLTVTVNDVTTRIVLIYRPPPSRTNGCKTADFLVEFASFLEVLVIAPGRLIILGDFNIHVDNATNGDALKFHDLLCSMNLVQLVRGSTHASGHTLDLVITRSIESPICTISDVTNDNSLPSDQ</sequence>
<dbReference type="OrthoDB" id="419189at2759"/>
<dbReference type="STRING" id="307972.A0A2G8KP94"/>
<keyword evidence="2" id="KW-0695">RNA-directed DNA polymerase</keyword>
<dbReference type="Proteomes" id="UP000230750">
    <property type="component" value="Unassembled WGS sequence"/>
</dbReference>
<proteinExistence type="predicted"/>
<protein>
    <submittedName>
        <fullName evidence="2">Putative RNA-directed DNA polymerase from mobile element jockey-like</fullName>
    </submittedName>
</protein>
<organism evidence="2 3">
    <name type="scientific">Stichopus japonicus</name>
    <name type="common">Sea cucumber</name>
    <dbReference type="NCBI Taxonomy" id="307972"/>
    <lineage>
        <taxon>Eukaryota</taxon>
        <taxon>Metazoa</taxon>
        <taxon>Echinodermata</taxon>
        <taxon>Eleutherozoa</taxon>
        <taxon>Echinozoa</taxon>
        <taxon>Holothuroidea</taxon>
        <taxon>Aspidochirotacea</taxon>
        <taxon>Aspidochirotida</taxon>
        <taxon>Stichopodidae</taxon>
        <taxon>Apostichopus</taxon>
    </lineage>
</organism>
<dbReference type="Pfam" id="PF03372">
    <property type="entry name" value="Exo_endo_phos"/>
    <property type="match status" value="1"/>
</dbReference>
<comment type="caution">
    <text evidence="2">The sequence shown here is derived from an EMBL/GenBank/DDBJ whole genome shotgun (WGS) entry which is preliminary data.</text>
</comment>
<dbReference type="EMBL" id="MRZV01000448">
    <property type="protein sequence ID" value="PIK49768.1"/>
    <property type="molecule type" value="Genomic_DNA"/>
</dbReference>
<keyword evidence="3" id="KW-1185">Reference proteome</keyword>
<dbReference type="InterPro" id="IPR005135">
    <property type="entry name" value="Endo/exonuclease/phosphatase"/>
</dbReference>
<keyword evidence="2" id="KW-0808">Transferase</keyword>
<evidence type="ECO:0000259" key="1">
    <source>
        <dbReference type="Pfam" id="PF03372"/>
    </source>
</evidence>
<evidence type="ECO:0000313" key="3">
    <source>
        <dbReference type="Proteomes" id="UP000230750"/>
    </source>
</evidence>
<evidence type="ECO:0000313" key="2">
    <source>
        <dbReference type="EMBL" id="PIK49768.1"/>
    </source>
</evidence>
<dbReference type="SUPFAM" id="SSF56219">
    <property type="entry name" value="DNase I-like"/>
    <property type="match status" value="1"/>
</dbReference>